<accession>A0ABS7UY40</accession>
<dbReference type="InterPro" id="IPR036514">
    <property type="entry name" value="SGNH_hydro_sf"/>
</dbReference>
<organism evidence="1 2">
    <name type="scientific">Metabacillus rhizolycopersici</name>
    <dbReference type="NCBI Taxonomy" id="2875709"/>
    <lineage>
        <taxon>Bacteria</taxon>
        <taxon>Bacillati</taxon>
        <taxon>Bacillota</taxon>
        <taxon>Bacilli</taxon>
        <taxon>Bacillales</taxon>
        <taxon>Bacillaceae</taxon>
        <taxon>Metabacillus</taxon>
    </lineage>
</organism>
<gene>
    <name evidence="1" type="ORF">K9V48_22030</name>
</gene>
<name>A0ABS7UY40_9BACI</name>
<dbReference type="GO" id="GO:0016787">
    <property type="term" value="F:hydrolase activity"/>
    <property type="evidence" value="ECO:0007669"/>
    <property type="project" value="UniProtKB-KW"/>
</dbReference>
<dbReference type="SUPFAM" id="SSF52266">
    <property type="entry name" value="SGNH hydrolase"/>
    <property type="match status" value="1"/>
</dbReference>
<dbReference type="Proteomes" id="UP001165287">
    <property type="component" value="Unassembled WGS sequence"/>
</dbReference>
<keyword evidence="2" id="KW-1185">Reference proteome</keyword>
<protein>
    <submittedName>
        <fullName evidence="1">SGNH/GDSL hydrolase family protein</fullName>
    </submittedName>
</protein>
<keyword evidence="1" id="KW-0378">Hydrolase</keyword>
<sequence length="272" mass="31014">MKKLITIGTVVLCGGIIFAGNNHWNNKISAQSEKVTRNEGVIATKTKEVQTTIPKEEPIEEDKKETPTYTRNLPKELQEKISNATTTGKPLQFVIYGSEATSQEANAWPDLLRKQLVATYGDNVFNITVLSEGDKTSIDVMRTNTYEKVSELKPDLILFEPFMIKDNSSKIAMKNRIGSIEKMIATWTERNKEVTIFMQPSNPIADATYYPNQVAEIAEHAKENNIIYLNHWENWPESKDKKMEDYLTDTSEPNESGHKVWAEYLINYFVAK</sequence>
<dbReference type="EMBL" id="JAIQUM010000071">
    <property type="protein sequence ID" value="MBZ5752845.1"/>
    <property type="molecule type" value="Genomic_DNA"/>
</dbReference>
<dbReference type="CDD" id="cd00229">
    <property type="entry name" value="SGNH_hydrolase"/>
    <property type="match status" value="1"/>
</dbReference>
<reference evidence="1" key="1">
    <citation type="submission" date="2024-05" db="EMBL/GenBank/DDBJ databases">
        <title>Metabacillus sp. nov., isolated from the rhizosphere soil of tomato plants.</title>
        <authorList>
            <person name="Ma R."/>
        </authorList>
    </citation>
    <scope>NUCLEOTIDE SEQUENCE</scope>
    <source>
        <strain evidence="1">DBTR6</strain>
    </source>
</reference>
<dbReference type="RefSeq" id="WP_224141290.1">
    <property type="nucleotide sequence ID" value="NZ_JAIQUM010000071.1"/>
</dbReference>
<evidence type="ECO:0000313" key="2">
    <source>
        <dbReference type="Proteomes" id="UP001165287"/>
    </source>
</evidence>
<evidence type="ECO:0000313" key="1">
    <source>
        <dbReference type="EMBL" id="MBZ5752845.1"/>
    </source>
</evidence>
<comment type="caution">
    <text evidence="1">The sequence shown here is derived from an EMBL/GenBank/DDBJ whole genome shotgun (WGS) entry which is preliminary data.</text>
</comment>
<proteinExistence type="predicted"/>
<dbReference type="Gene3D" id="3.40.50.1110">
    <property type="entry name" value="SGNH hydrolase"/>
    <property type="match status" value="1"/>
</dbReference>